<feature type="domain" description="TonB-dependent receptor-like beta-barrel" evidence="10">
    <location>
        <begin position="10"/>
        <end position="201"/>
    </location>
</feature>
<evidence type="ECO:0000313" key="11">
    <source>
        <dbReference type="EMBL" id="EQD52320.1"/>
    </source>
</evidence>
<dbReference type="InterPro" id="IPR039426">
    <property type="entry name" value="TonB-dep_rcpt-like"/>
</dbReference>
<comment type="caution">
    <text evidence="11">The sequence shown here is derived from an EMBL/GenBank/DDBJ whole genome shotgun (WGS) entry which is preliminary data.</text>
</comment>
<evidence type="ECO:0000256" key="3">
    <source>
        <dbReference type="ARBA" id="ARBA00022496"/>
    </source>
</evidence>
<dbReference type="GO" id="GO:0006826">
    <property type="term" value="P:iron ion transport"/>
    <property type="evidence" value="ECO:0007669"/>
    <property type="project" value="UniProtKB-KW"/>
</dbReference>
<evidence type="ECO:0000256" key="7">
    <source>
        <dbReference type="ARBA" id="ARBA00023077"/>
    </source>
</evidence>
<reference evidence="11" key="2">
    <citation type="journal article" date="2014" name="ISME J.">
        <title>Microbial stratification in low pH oxic and suboxic macroscopic growths along an acid mine drainage.</title>
        <authorList>
            <person name="Mendez-Garcia C."/>
            <person name="Mesa V."/>
            <person name="Sprenger R.R."/>
            <person name="Richter M."/>
            <person name="Diez M.S."/>
            <person name="Solano J."/>
            <person name="Bargiela R."/>
            <person name="Golyshina O.V."/>
            <person name="Manteca A."/>
            <person name="Ramos J.L."/>
            <person name="Gallego J.R."/>
            <person name="Llorente I."/>
            <person name="Martins Dos Santos V.A."/>
            <person name="Jensen O.N."/>
            <person name="Pelaez A.I."/>
            <person name="Sanchez J."/>
            <person name="Ferrer M."/>
        </authorList>
    </citation>
    <scope>NUCLEOTIDE SEQUENCE</scope>
</reference>
<evidence type="ECO:0000256" key="8">
    <source>
        <dbReference type="ARBA" id="ARBA00023136"/>
    </source>
</evidence>
<evidence type="ECO:0000256" key="6">
    <source>
        <dbReference type="ARBA" id="ARBA00023065"/>
    </source>
</evidence>
<evidence type="ECO:0000256" key="9">
    <source>
        <dbReference type="ARBA" id="ARBA00023237"/>
    </source>
</evidence>
<organism evidence="11">
    <name type="scientific">mine drainage metagenome</name>
    <dbReference type="NCBI Taxonomy" id="410659"/>
    <lineage>
        <taxon>unclassified sequences</taxon>
        <taxon>metagenomes</taxon>
        <taxon>ecological metagenomes</taxon>
    </lineage>
</organism>
<keyword evidence="7" id="KW-0798">TonB box</keyword>
<evidence type="ECO:0000256" key="5">
    <source>
        <dbReference type="ARBA" id="ARBA00023004"/>
    </source>
</evidence>
<comment type="subcellular location">
    <subcellularLocation>
        <location evidence="1">Cell outer membrane</location>
        <topology evidence="1">Multi-pass membrane protein</topology>
    </subcellularLocation>
</comment>
<feature type="non-terminal residue" evidence="11">
    <location>
        <position position="1"/>
    </location>
</feature>
<keyword evidence="4" id="KW-0812">Transmembrane</keyword>
<reference evidence="11" key="1">
    <citation type="submission" date="2013-08" db="EMBL/GenBank/DDBJ databases">
        <authorList>
            <person name="Mendez C."/>
            <person name="Richter M."/>
            <person name="Ferrer M."/>
            <person name="Sanchez J."/>
        </authorList>
    </citation>
    <scope>NUCLEOTIDE SEQUENCE</scope>
</reference>
<evidence type="ECO:0000256" key="1">
    <source>
        <dbReference type="ARBA" id="ARBA00004571"/>
    </source>
</evidence>
<dbReference type="AlphaFoldDB" id="T1BDM7"/>
<dbReference type="InterPro" id="IPR036942">
    <property type="entry name" value="Beta-barrel_TonB_sf"/>
</dbReference>
<dbReference type="PANTHER" id="PTHR32552">
    <property type="entry name" value="FERRICHROME IRON RECEPTOR-RELATED"/>
    <property type="match status" value="1"/>
</dbReference>
<dbReference type="SUPFAM" id="SSF56935">
    <property type="entry name" value="Porins"/>
    <property type="match status" value="1"/>
</dbReference>
<keyword evidence="2" id="KW-0813">Transport</keyword>
<evidence type="ECO:0000256" key="2">
    <source>
        <dbReference type="ARBA" id="ARBA00022448"/>
    </source>
</evidence>
<keyword evidence="9" id="KW-0998">Cell outer membrane</keyword>
<name>T1BDM7_9ZZZZ</name>
<protein>
    <submittedName>
        <fullName evidence="11">TonB-dependent receptor</fullName>
    </submittedName>
</protein>
<dbReference type="Gene3D" id="2.40.170.20">
    <property type="entry name" value="TonB-dependent receptor, beta-barrel domain"/>
    <property type="match status" value="1"/>
</dbReference>
<sequence>YTQKFNTAASVAASGTIPSFTLTYTINDNDMVYANAAEGFRLGGASQPVPVLAATAANQALNAVEVSNECAIQAKVLLSTACDPNILLQAPATFKSDTVWSYELGEKSAFFHRRMTVDLSAYYEHWLHPQIETAMSGFNITVTGSDAAIAGLDLQVNALLPWGFRFLLSGGYTHAQFLFDSPLTGYPAGYSIPDTPKVTASG</sequence>
<evidence type="ECO:0000259" key="10">
    <source>
        <dbReference type="Pfam" id="PF00593"/>
    </source>
</evidence>
<keyword evidence="3" id="KW-0410">Iron transport</keyword>
<proteinExistence type="predicted"/>
<accession>T1BDM7</accession>
<dbReference type="InterPro" id="IPR000531">
    <property type="entry name" value="Beta-barrel_TonB"/>
</dbReference>
<dbReference type="GO" id="GO:0009279">
    <property type="term" value="C:cell outer membrane"/>
    <property type="evidence" value="ECO:0007669"/>
    <property type="project" value="UniProtKB-SubCell"/>
</dbReference>
<keyword evidence="8" id="KW-0472">Membrane</keyword>
<feature type="non-terminal residue" evidence="11">
    <location>
        <position position="202"/>
    </location>
</feature>
<gene>
    <name evidence="11" type="ORF">B2A_06584</name>
</gene>
<dbReference type="EMBL" id="AUZZ01004667">
    <property type="protein sequence ID" value="EQD52320.1"/>
    <property type="molecule type" value="Genomic_DNA"/>
</dbReference>
<dbReference type="PANTHER" id="PTHR32552:SF81">
    <property type="entry name" value="TONB-DEPENDENT OUTER MEMBRANE RECEPTOR"/>
    <property type="match status" value="1"/>
</dbReference>
<keyword evidence="5" id="KW-0408">Iron</keyword>
<evidence type="ECO:0000256" key="4">
    <source>
        <dbReference type="ARBA" id="ARBA00022692"/>
    </source>
</evidence>
<keyword evidence="6" id="KW-0406">Ion transport</keyword>
<dbReference type="Pfam" id="PF00593">
    <property type="entry name" value="TonB_dep_Rec_b-barrel"/>
    <property type="match status" value="1"/>
</dbReference>
<keyword evidence="11" id="KW-0675">Receptor</keyword>